<dbReference type="Gene3D" id="3.40.30.10">
    <property type="entry name" value="Glutaredoxin"/>
    <property type="match status" value="1"/>
</dbReference>
<dbReference type="CDD" id="cd03019">
    <property type="entry name" value="DsbA_DsbA"/>
    <property type="match status" value="1"/>
</dbReference>
<keyword evidence="3 8" id="KW-0732">Signal</keyword>
<evidence type="ECO:0000256" key="6">
    <source>
        <dbReference type="ARBA" id="ARBA00023284"/>
    </source>
</evidence>
<feature type="domain" description="Thioredoxin" evidence="9">
    <location>
        <begin position="10"/>
        <end position="152"/>
    </location>
</feature>
<keyword evidence="6" id="KW-0676">Redox-active center</keyword>
<dbReference type="RefSeq" id="WP_344704822.1">
    <property type="nucleotide sequence ID" value="NZ_BAAAZT010000076.1"/>
</dbReference>
<comment type="caution">
    <text evidence="10">The sequence shown here is derived from an EMBL/GenBank/DDBJ whole genome shotgun (WGS) entry which is preliminary data.</text>
</comment>
<evidence type="ECO:0000313" key="10">
    <source>
        <dbReference type="EMBL" id="GAA3909483.1"/>
    </source>
</evidence>
<dbReference type="InterPro" id="IPR023205">
    <property type="entry name" value="DsbA/DsbL"/>
</dbReference>
<evidence type="ECO:0000256" key="2">
    <source>
        <dbReference type="ARBA" id="ARBA00005791"/>
    </source>
</evidence>
<dbReference type="SUPFAM" id="SSF52833">
    <property type="entry name" value="Thioredoxin-like"/>
    <property type="match status" value="1"/>
</dbReference>
<comment type="similarity">
    <text evidence="2">Belongs to the thioredoxin family. DsbA subfamily.</text>
</comment>
<evidence type="ECO:0000256" key="7">
    <source>
        <dbReference type="PIRNR" id="PIRNR001488"/>
    </source>
</evidence>
<dbReference type="PIRSF" id="PIRSF001488">
    <property type="entry name" value="Tdi_protein"/>
    <property type="match status" value="1"/>
</dbReference>
<feature type="chain" id="PRO_5046810819" description="Thiol:disulfide interchange protein" evidence="8">
    <location>
        <begin position="21"/>
        <end position="217"/>
    </location>
</feature>
<evidence type="ECO:0000256" key="5">
    <source>
        <dbReference type="ARBA" id="ARBA00023157"/>
    </source>
</evidence>
<evidence type="ECO:0000259" key="9">
    <source>
        <dbReference type="PROSITE" id="PS51352"/>
    </source>
</evidence>
<evidence type="ECO:0000256" key="8">
    <source>
        <dbReference type="SAM" id="SignalP"/>
    </source>
</evidence>
<feature type="signal peptide" evidence="8">
    <location>
        <begin position="1"/>
        <end position="20"/>
    </location>
</feature>
<evidence type="ECO:0000256" key="4">
    <source>
        <dbReference type="ARBA" id="ARBA00022764"/>
    </source>
</evidence>
<evidence type="ECO:0000256" key="3">
    <source>
        <dbReference type="ARBA" id="ARBA00022729"/>
    </source>
</evidence>
<name>A0ABP7LVG3_9GAMM</name>
<keyword evidence="4 7" id="KW-0574">Periplasm</keyword>
<keyword evidence="11" id="KW-1185">Reference proteome</keyword>
<dbReference type="PANTHER" id="PTHR35891:SF2">
    <property type="entry name" value="THIOL:DISULFIDE INTERCHANGE PROTEIN DSBA"/>
    <property type="match status" value="1"/>
</dbReference>
<dbReference type="PROSITE" id="PS00194">
    <property type="entry name" value="THIOREDOXIN_1"/>
    <property type="match status" value="1"/>
</dbReference>
<dbReference type="InterPro" id="IPR050824">
    <property type="entry name" value="Thiol_disulfide_DsbA"/>
</dbReference>
<accession>A0ABP7LVG3</accession>
<dbReference type="Proteomes" id="UP001500133">
    <property type="component" value="Unassembled WGS sequence"/>
</dbReference>
<gene>
    <name evidence="10" type="primary">dsbA</name>
    <name evidence="10" type="ORF">GCM10022228_20270</name>
</gene>
<sequence>MFKSAIVALAGLGLSAAVSAQTLTEGEDYTRLETPVTTQAADDQIEVTEVFWFGCPHCYRLQPAVTEWYSTLPDDVVVVQQPATMGGAWNVHAGAFYAAQALGIEDELHADFFDALHEQGRELTDTDTLAAFFSNYGVSQDAARKALDSFGVKAQVNKAHARLRNMRLKGVPALVVDGRYVVTPQSAGSLANMPKVAEALIQRTRKEQGGGSDSDDA</sequence>
<evidence type="ECO:0000256" key="1">
    <source>
        <dbReference type="ARBA" id="ARBA00004418"/>
    </source>
</evidence>
<organism evidence="10 11">
    <name type="scientific">Halomonas cibimaris</name>
    <dbReference type="NCBI Taxonomy" id="657012"/>
    <lineage>
        <taxon>Bacteria</taxon>
        <taxon>Pseudomonadati</taxon>
        <taxon>Pseudomonadota</taxon>
        <taxon>Gammaproteobacteria</taxon>
        <taxon>Oceanospirillales</taxon>
        <taxon>Halomonadaceae</taxon>
        <taxon>Halomonas</taxon>
    </lineage>
</organism>
<dbReference type="InterPro" id="IPR001853">
    <property type="entry name" value="DSBA-like_thioredoxin_dom"/>
</dbReference>
<comment type="subcellular location">
    <subcellularLocation>
        <location evidence="1 7">Periplasm</location>
    </subcellularLocation>
</comment>
<evidence type="ECO:0000313" key="11">
    <source>
        <dbReference type="Proteomes" id="UP001500133"/>
    </source>
</evidence>
<dbReference type="EMBL" id="BAAAZT010000076">
    <property type="protein sequence ID" value="GAA3909483.1"/>
    <property type="molecule type" value="Genomic_DNA"/>
</dbReference>
<dbReference type="Pfam" id="PF01323">
    <property type="entry name" value="DSBA"/>
    <property type="match status" value="1"/>
</dbReference>
<dbReference type="PANTHER" id="PTHR35891">
    <property type="entry name" value="THIOL:DISULFIDE INTERCHANGE PROTEIN DSBA"/>
    <property type="match status" value="1"/>
</dbReference>
<dbReference type="InterPro" id="IPR036249">
    <property type="entry name" value="Thioredoxin-like_sf"/>
</dbReference>
<keyword evidence="5 7" id="KW-1015">Disulfide bond</keyword>
<dbReference type="InterPro" id="IPR013766">
    <property type="entry name" value="Thioredoxin_domain"/>
</dbReference>
<proteinExistence type="inferred from homology"/>
<dbReference type="PROSITE" id="PS51352">
    <property type="entry name" value="THIOREDOXIN_2"/>
    <property type="match status" value="1"/>
</dbReference>
<protein>
    <recommendedName>
        <fullName evidence="7">Thiol:disulfide interchange protein</fullName>
    </recommendedName>
</protein>
<reference evidence="11" key="1">
    <citation type="journal article" date="2019" name="Int. J. Syst. Evol. Microbiol.">
        <title>The Global Catalogue of Microorganisms (GCM) 10K type strain sequencing project: providing services to taxonomists for standard genome sequencing and annotation.</title>
        <authorList>
            <consortium name="The Broad Institute Genomics Platform"/>
            <consortium name="The Broad Institute Genome Sequencing Center for Infectious Disease"/>
            <person name="Wu L."/>
            <person name="Ma J."/>
        </authorList>
    </citation>
    <scope>NUCLEOTIDE SEQUENCE [LARGE SCALE GENOMIC DNA]</scope>
    <source>
        <strain evidence="11">JCM 16914</strain>
    </source>
</reference>
<dbReference type="InterPro" id="IPR017937">
    <property type="entry name" value="Thioredoxin_CS"/>
</dbReference>